<dbReference type="Proteomes" id="UP001437256">
    <property type="component" value="Unassembled WGS sequence"/>
</dbReference>
<organism evidence="1 2">
    <name type="scientific">Marasmius tenuissimus</name>
    <dbReference type="NCBI Taxonomy" id="585030"/>
    <lineage>
        <taxon>Eukaryota</taxon>
        <taxon>Fungi</taxon>
        <taxon>Dikarya</taxon>
        <taxon>Basidiomycota</taxon>
        <taxon>Agaricomycotina</taxon>
        <taxon>Agaricomycetes</taxon>
        <taxon>Agaricomycetidae</taxon>
        <taxon>Agaricales</taxon>
        <taxon>Marasmiineae</taxon>
        <taxon>Marasmiaceae</taxon>
        <taxon>Marasmius</taxon>
    </lineage>
</organism>
<evidence type="ECO:0000313" key="1">
    <source>
        <dbReference type="EMBL" id="KAL0058260.1"/>
    </source>
</evidence>
<name>A0ABR2Z997_9AGAR</name>
<protein>
    <submittedName>
        <fullName evidence="1">Uncharacterized protein</fullName>
    </submittedName>
</protein>
<sequence length="282" mass="31368">MTTPATPNPYYLLDFIIFRATTNPSSPFNVLLAPPKKGRSDPGVEEKLPPNVTVTEGVFVLEGITKLEFERFLEVLYNPQTSGNEEDTGSEKWIAALKISTMGNFPKMRASIINRLSALHYHRSSFATTNRVIIGRECGVLEWFLEGVITIAVDFDITLPDARKLGVDTAILLYHLKGKTRDFAAHNVEQQQSGQLSGDQRDVFLKTLSIGISECFHEDVTDIVARGGDSSDSLNASASHRTYRWREQKIALAGYEAFSFKCLIGEQSKIILQDDPPLVTVE</sequence>
<dbReference type="EMBL" id="JBBXMP010000341">
    <property type="protein sequence ID" value="KAL0058260.1"/>
    <property type="molecule type" value="Genomic_DNA"/>
</dbReference>
<gene>
    <name evidence="1" type="ORF">AAF712_015066</name>
</gene>
<keyword evidence="2" id="KW-1185">Reference proteome</keyword>
<evidence type="ECO:0000313" key="2">
    <source>
        <dbReference type="Proteomes" id="UP001437256"/>
    </source>
</evidence>
<accession>A0ABR2Z997</accession>
<reference evidence="1 2" key="1">
    <citation type="submission" date="2024-05" db="EMBL/GenBank/DDBJ databases">
        <title>A draft genome resource for the thread blight pathogen Marasmius tenuissimus strain MS-2.</title>
        <authorList>
            <person name="Yulfo-Soto G.E."/>
            <person name="Baruah I.K."/>
            <person name="Amoako-Attah I."/>
            <person name="Bukari Y."/>
            <person name="Meinhardt L.W."/>
            <person name="Bailey B.A."/>
            <person name="Cohen S.P."/>
        </authorList>
    </citation>
    <scope>NUCLEOTIDE SEQUENCE [LARGE SCALE GENOMIC DNA]</scope>
    <source>
        <strain evidence="1 2">MS-2</strain>
    </source>
</reference>
<comment type="caution">
    <text evidence="1">The sequence shown here is derived from an EMBL/GenBank/DDBJ whole genome shotgun (WGS) entry which is preliminary data.</text>
</comment>
<proteinExistence type="predicted"/>